<organism evidence="2 3">
    <name type="scientific">Mollisia scopiformis</name>
    <name type="common">Conifer needle endophyte fungus</name>
    <name type="synonym">Phialocephala scopiformis</name>
    <dbReference type="NCBI Taxonomy" id="149040"/>
    <lineage>
        <taxon>Eukaryota</taxon>
        <taxon>Fungi</taxon>
        <taxon>Dikarya</taxon>
        <taxon>Ascomycota</taxon>
        <taxon>Pezizomycotina</taxon>
        <taxon>Leotiomycetes</taxon>
        <taxon>Helotiales</taxon>
        <taxon>Mollisiaceae</taxon>
        <taxon>Mollisia</taxon>
    </lineage>
</organism>
<evidence type="ECO:0000313" key="2">
    <source>
        <dbReference type="EMBL" id="KUJ12539.1"/>
    </source>
</evidence>
<proteinExistence type="predicted"/>
<dbReference type="AlphaFoldDB" id="A0A194WXW9"/>
<keyword evidence="1" id="KW-0812">Transmembrane</keyword>
<dbReference type="Proteomes" id="UP000070700">
    <property type="component" value="Unassembled WGS sequence"/>
</dbReference>
<dbReference type="EMBL" id="KQ947424">
    <property type="protein sequence ID" value="KUJ12539.1"/>
    <property type="molecule type" value="Genomic_DNA"/>
</dbReference>
<evidence type="ECO:0000256" key="1">
    <source>
        <dbReference type="SAM" id="Phobius"/>
    </source>
</evidence>
<protein>
    <submittedName>
        <fullName evidence="2">Uncharacterized protein</fullName>
    </submittedName>
</protein>
<accession>A0A194WXW9</accession>
<dbReference type="GeneID" id="28815583"/>
<dbReference type="InParanoid" id="A0A194WXW9"/>
<name>A0A194WXW9_MOLSC</name>
<dbReference type="RefSeq" id="XP_018066894.1">
    <property type="nucleotide sequence ID" value="XM_018205857.1"/>
</dbReference>
<sequence length="285" mass="32434">MPGLGSEEWLLPTTGGVPLQIRMKYLDDARRIRDLDDFTSEHDSIVNRKDAIAAFVEQFQNIDERWHNSLDPTTVDIIKACVTIQCSILEDDGRTWCLLADSNTVIATALWTLAMARQITEVEGTVTTVSVRKFCENKSLEPDIEEWDGLVLEISRAETEAGQTKPKESKLPALVAEIHRITLKMFLQRRLQDLPVILCVLCLMRLILTCFHGACFYHPLVKNWDKSAYEEALGEENAISVSYFEILHVAWIESGFEHHCNTEPLASRLEAFVFADLFFLKEDSD</sequence>
<feature type="transmembrane region" description="Helical" evidence="1">
    <location>
        <begin position="194"/>
        <end position="217"/>
    </location>
</feature>
<keyword evidence="3" id="KW-1185">Reference proteome</keyword>
<keyword evidence="1" id="KW-0472">Membrane</keyword>
<gene>
    <name evidence="2" type="ORF">LY89DRAFT_209690</name>
</gene>
<evidence type="ECO:0000313" key="3">
    <source>
        <dbReference type="Proteomes" id="UP000070700"/>
    </source>
</evidence>
<reference evidence="2 3" key="1">
    <citation type="submission" date="2015-10" db="EMBL/GenBank/DDBJ databases">
        <title>Full genome of DAOMC 229536 Phialocephala scopiformis, a fungal endophyte of spruce producing the potent anti-insectan compound rugulosin.</title>
        <authorList>
            <consortium name="DOE Joint Genome Institute"/>
            <person name="Walker A.K."/>
            <person name="Frasz S.L."/>
            <person name="Seifert K.A."/>
            <person name="Miller J.D."/>
            <person name="Mondo S.J."/>
            <person name="Labutti K."/>
            <person name="Lipzen A."/>
            <person name="Dockter R."/>
            <person name="Kennedy M."/>
            <person name="Grigoriev I.V."/>
            <person name="Spatafora J.W."/>
        </authorList>
    </citation>
    <scope>NUCLEOTIDE SEQUENCE [LARGE SCALE GENOMIC DNA]</scope>
    <source>
        <strain evidence="2 3">CBS 120377</strain>
    </source>
</reference>
<keyword evidence="1" id="KW-1133">Transmembrane helix</keyword>
<dbReference type="KEGG" id="psco:LY89DRAFT_209690"/>
<dbReference type="OrthoDB" id="5425815at2759"/>